<evidence type="ECO:0000313" key="2">
    <source>
        <dbReference type="EMBL" id="DAF99046.1"/>
    </source>
</evidence>
<protein>
    <recommendedName>
        <fullName evidence="3">DUF669 domain-containing protein</fullName>
    </recommendedName>
</protein>
<evidence type="ECO:0000256" key="1">
    <source>
        <dbReference type="SAM" id="MobiDB-lite"/>
    </source>
</evidence>
<dbReference type="InterPro" id="IPR007731">
    <property type="entry name" value="DUF669"/>
</dbReference>
<dbReference type="Pfam" id="PF05037">
    <property type="entry name" value="DUF669"/>
    <property type="match status" value="1"/>
</dbReference>
<proteinExistence type="predicted"/>
<organism evidence="2">
    <name type="scientific">Siphoviridae sp. ctDmR33</name>
    <dbReference type="NCBI Taxonomy" id="2825389"/>
    <lineage>
        <taxon>Viruses</taxon>
        <taxon>Duplodnaviria</taxon>
        <taxon>Heunggongvirae</taxon>
        <taxon>Uroviricota</taxon>
        <taxon>Caudoviricetes</taxon>
    </lineage>
</organism>
<feature type="region of interest" description="Disordered" evidence="1">
    <location>
        <begin position="122"/>
        <end position="146"/>
    </location>
</feature>
<evidence type="ECO:0008006" key="3">
    <source>
        <dbReference type="Google" id="ProtNLM"/>
    </source>
</evidence>
<dbReference type="EMBL" id="BK016159">
    <property type="protein sequence ID" value="DAF99046.1"/>
    <property type="molecule type" value="Genomic_DNA"/>
</dbReference>
<sequence length="146" mass="16817">MINWNFNPDEAKTEFETIPEGKYRVRIDKAEPAVSKSGYDMIKLELAVSGFRSKLFYYLVFMPENSSITNSNLARLWDSFGIAHNNLDEQSWVGKSGACMVKNREYNGEQRPNISYFIDKSKQDSLPPWQDTDMTPTAFDPNDLPF</sequence>
<accession>A0A8S5UXG5</accession>
<reference evidence="2" key="1">
    <citation type="journal article" date="2021" name="Proc. Natl. Acad. Sci. U.S.A.">
        <title>A Catalog of Tens of Thousands of Viruses from Human Metagenomes Reveals Hidden Associations with Chronic Diseases.</title>
        <authorList>
            <person name="Tisza M.J."/>
            <person name="Buck C.B."/>
        </authorList>
    </citation>
    <scope>NUCLEOTIDE SEQUENCE</scope>
    <source>
        <strain evidence="2">CtDmR33</strain>
    </source>
</reference>
<name>A0A8S5UXG5_9CAUD</name>